<dbReference type="GO" id="GO:0006310">
    <property type="term" value="P:DNA recombination"/>
    <property type="evidence" value="ECO:0007669"/>
    <property type="project" value="UniProtKB-KW"/>
</dbReference>
<name>A0ABD5Z3E8_9EURY</name>
<keyword evidence="8" id="KW-0255">Endonuclease</keyword>
<dbReference type="EMBL" id="JBHTAR010000011">
    <property type="protein sequence ID" value="MFC7199716.1"/>
    <property type="molecule type" value="Genomic_DNA"/>
</dbReference>
<keyword evidence="8" id="KW-0378">Hydrolase</keyword>
<proteinExistence type="inferred from homology"/>
<accession>A0ABD5Z3E8</accession>
<feature type="region of interest" description="Disordered" evidence="5">
    <location>
        <begin position="205"/>
        <end position="225"/>
    </location>
</feature>
<feature type="domain" description="Cas12f1-like TNB" evidence="7">
    <location>
        <begin position="349"/>
        <end position="413"/>
    </location>
</feature>
<dbReference type="AlphaFoldDB" id="A0ABD5Z3E8"/>
<feature type="domain" description="Probable transposase IS891/IS1136/IS1341" evidence="6">
    <location>
        <begin position="229"/>
        <end position="330"/>
    </location>
</feature>
<dbReference type="GO" id="GO:0032196">
    <property type="term" value="P:transposition"/>
    <property type="evidence" value="ECO:0007669"/>
    <property type="project" value="UniProtKB-KW"/>
</dbReference>
<dbReference type="RefSeq" id="WP_279529643.1">
    <property type="nucleotide sequence ID" value="NZ_CP122312.1"/>
</dbReference>
<evidence type="ECO:0000256" key="4">
    <source>
        <dbReference type="ARBA" id="ARBA00023172"/>
    </source>
</evidence>
<evidence type="ECO:0000256" key="2">
    <source>
        <dbReference type="ARBA" id="ARBA00022578"/>
    </source>
</evidence>
<evidence type="ECO:0000313" key="8">
    <source>
        <dbReference type="EMBL" id="MFC7199716.1"/>
    </source>
</evidence>
<evidence type="ECO:0000259" key="6">
    <source>
        <dbReference type="Pfam" id="PF01385"/>
    </source>
</evidence>
<reference evidence="8 9" key="1">
    <citation type="journal article" date="2019" name="Int. J. Syst. Evol. Microbiol.">
        <title>The Global Catalogue of Microorganisms (GCM) 10K type strain sequencing project: providing services to taxonomists for standard genome sequencing and annotation.</title>
        <authorList>
            <consortium name="The Broad Institute Genomics Platform"/>
            <consortium name="The Broad Institute Genome Sequencing Center for Infectious Disease"/>
            <person name="Wu L."/>
            <person name="Ma J."/>
        </authorList>
    </citation>
    <scope>NUCLEOTIDE SEQUENCE [LARGE SCALE GENOMIC DNA]</scope>
    <source>
        <strain evidence="8 9">XZGYJ-43</strain>
    </source>
</reference>
<keyword evidence="9" id="KW-1185">Reference proteome</keyword>
<feature type="compositionally biased region" description="Polar residues" evidence="5">
    <location>
        <begin position="216"/>
        <end position="225"/>
    </location>
</feature>
<dbReference type="Pfam" id="PF01385">
    <property type="entry name" value="OrfB_IS605"/>
    <property type="match status" value="1"/>
</dbReference>
<keyword evidence="8" id="KW-0540">Nuclease</keyword>
<evidence type="ECO:0000256" key="1">
    <source>
        <dbReference type="ARBA" id="ARBA00008761"/>
    </source>
</evidence>
<sequence>MRRTNTFELRARSQRERCLLLELLDASAACYNEVNYERRQALFNVRENADQRVPVGELRTAVKGATTQEKFRQRYKQVLSSSTPQQLVQKNWSTWKSFFKLLSKYRDPENESVTDKPSPPGYWKDGEQRVLHTVIRNDQYTLELGKRSRVEIPVGMELKEAYGLGHHERLRLEVRGRPHWTGKQGRLEIVYDRDAESFTAHQTVGDENHQPHRRQSSFSTTLATSSRGEGTVAAVDIGANNLAAVTTSTGQQLLFHGRPLFERFHEYTRRIAHQQSELPEEQWSSPRIRELYRRRDAQRDHAQDALVRHLGEWLTDHDVDELIVGELDDVRASHWSATVNEKTHLFWAHGRFRRRLQEVLGDEYDITVREESEAGTSSQCPTCESQHVHRSGDLLQCLDCNSENHSDLAASVNFLREQADEQHLDLPAQGPMARPVASRENTTEDGHHDHNRDQRVVPRLEWDDHGWRQPDHSTKEDPTNQSTTPGNLPSGSQV</sequence>
<dbReference type="NCBIfam" id="NF040570">
    <property type="entry name" value="guided_TnpB"/>
    <property type="match status" value="1"/>
</dbReference>
<protein>
    <submittedName>
        <fullName evidence="8">RNA-guided endonuclease InsQ/TnpB family protein</fullName>
    </submittedName>
</protein>
<dbReference type="InterPro" id="IPR001959">
    <property type="entry name" value="Transposase"/>
</dbReference>
<feature type="compositionally biased region" description="Basic and acidic residues" evidence="5">
    <location>
        <begin position="441"/>
        <end position="478"/>
    </location>
</feature>
<dbReference type="GO" id="GO:0004519">
    <property type="term" value="F:endonuclease activity"/>
    <property type="evidence" value="ECO:0007669"/>
    <property type="project" value="UniProtKB-KW"/>
</dbReference>
<comment type="similarity">
    <text evidence="1">In the C-terminal section; belongs to the transposase 35 family.</text>
</comment>
<dbReference type="GO" id="GO:0003677">
    <property type="term" value="F:DNA binding"/>
    <property type="evidence" value="ECO:0007669"/>
    <property type="project" value="UniProtKB-KW"/>
</dbReference>
<dbReference type="Pfam" id="PF07282">
    <property type="entry name" value="Cas12f1-like_TNB"/>
    <property type="match status" value="1"/>
</dbReference>
<evidence type="ECO:0000256" key="5">
    <source>
        <dbReference type="SAM" id="MobiDB-lite"/>
    </source>
</evidence>
<keyword evidence="3" id="KW-0238">DNA-binding</keyword>
<feature type="region of interest" description="Disordered" evidence="5">
    <location>
        <begin position="425"/>
        <end position="494"/>
    </location>
</feature>
<evidence type="ECO:0000313" key="9">
    <source>
        <dbReference type="Proteomes" id="UP001596447"/>
    </source>
</evidence>
<dbReference type="Proteomes" id="UP001596447">
    <property type="component" value="Unassembled WGS sequence"/>
</dbReference>
<feature type="compositionally biased region" description="Polar residues" evidence="5">
    <location>
        <begin position="479"/>
        <end position="494"/>
    </location>
</feature>
<dbReference type="InterPro" id="IPR010095">
    <property type="entry name" value="Cas12f1-like_TNB"/>
</dbReference>
<gene>
    <name evidence="8" type="ORF">ACFQJ9_09885</name>
</gene>
<keyword evidence="2" id="KW-0815">Transposition</keyword>
<evidence type="ECO:0000259" key="7">
    <source>
        <dbReference type="Pfam" id="PF07282"/>
    </source>
</evidence>
<comment type="caution">
    <text evidence="8">The sequence shown here is derived from an EMBL/GenBank/DDBJ whole genome shotgun (WGS) entry which is preliminary data.</text>
</comment>
<evidence type="ECO:0000256" key="3">
    <source>
        <dbReference type="ARBA" id="ARBA00023125"/>
    </source>
</evidence>
<organism evidence="8 9">
    <name type="scientific">Halospeciosus flavus</name>
    <dbReference type="NCBI Taxonomy" id="3032283"/>
    <lineage>
        <taxon>Archaea</taxon>
        <taxon>Methanobacteriati</taxon>
        <taxon>Methanobacteriota</taxon>
        <taxon>Stenosarchaea group</taxon>
        <taxon>Halobacteria</taxon>
        <taxon>Halobacteriales</taxon>
        <taxon>Halobacteriaceae</taxon>
        <taxon>Halospeciosus</taxon>
    </lineage>
</organism>
<keyword evidence="4" id="KW-0233">DNA recombination</keyword>